<comment type="caution">
    <text evidence="2">The sequence shown here is derived from an EMBL/GenBank/DDBJ whole genome shotgun (WGS) entry which is preliminary data.</text>
</comment>
<reference evidence="2" key="1">
    <citation type="submission" date="2013-07" db="EMBL/GenBank/DDBJ databases">
        <title>Sub-species coevolution in mutualistic symbiosis.</title>
        <authorList>
            <person name="Murfin K."/>
            <person name="Klassen J."/>
            <person name="Lee M."/>
            <person name="Forst S."/>
            <person name="Stock P."/>
            <person name="Goodrich-Blair H."/>
        </authorList>
    </citation>
    <scope>NUCLEOTIDE SEQUENCE [LARGE SCALE GENOMIC DNA]</scope>
    <source>
        <strain evidence="2">Intermedium</strain>
    </source>
</reference>
<evidence type="ECO:0000256" key="1">
    <source>
        <dbReference type="SAM" id="SignalP"/>
    </source>
</evidence>
<feature type="chain" id="PRO_5001722819" evidence="1">
    <location>
        <begin position="22"/>
        <end position="173"/>
    </location>
</feature>
<gene>
    <name evidence="2" type="ORF">XBI1_1030002</name>
</gene>
<dbReference type="Proteomes" id="UP000028480">
    <property type="component" value="Unassembled WGS sequence"/>
</dbReference>
<protein>
    <submittedName>
        <fullName evidence="2">Uncharacterized protein</fullName>
    </submittedName>
</protein>
<keyword evidence="1" id="KW-0732">Signal</keyword>
<evidence type="ECO:0000313" key="2">
    <source>
        <dbReference type="EMBL" id="CDH30733.1"/>
    </source>
</evidence>
<dbReference type="HOGENOM" id="CLU_1570045_0_0_6"/>
<dbReference type="AlphaFoldDB" id="A0A077QCH8"/>
<feature type="signal peptide" evidence="1">
    <location>
        <begin position="1"/>
        <end position="21"/>
    </location>
</feature>
<dbReference type="RefSeq" id="WP_038182674.1">
    <property type="nucleotide sequence ID" value="NZ_CAWLWA010000072.1"/>
</dbReference>
<organism evidence="2">
    <name type="scientific">Xenorhabdus bovienii str. Intermedium</name>
    <dbReference type="NCBI Taxonomy" id="1379677"/>
    <lineage>
        <taxon>Bacteria</taxon>
        <taxon>Pseudomonadati</taxon>
        <taxon>Pseudomonadota</taxon>
        <taxon>Gammaproteobacteria</taxon>
        <taxon>Enterobacterales</taxon>
        <taxon>Morganellaceae</taxon>
        <taxon>Xenorhabdus</taxon>
    </lineage>
</organism>
<sequence length="173" mass="19372">MRILSLGGALSLLVLSGTAHANFINPVNTIYKKILSNIVENAQCSEQEFTLKTPSRISDDEDEIQLYTTKFSDDIFLSFDVEKNVIKASVSIAPMRDTLSAQLSAFCVVSAVQTVIDPSKSTNEYMKLDPKMYASAVKNGHYTFQSKKYEHSVSFQKDKRMPTLTFMIDPIVE</sequence>
<proteinExistence type="predicted"/>
<dbReference type="EMBL" id="CBTB010000006">
    <property type="protein sequence ID" value="CDH30733.1"/>
    <property type="molecule type" value="Genomic_DNA"/>
</dbReference>
<name>A0A077QCH8_XENBV</name>
<accession>A0A077QCH8</accession>